<accession>A0A2T2WKP2</accession>
<dbReference type="PANTHER" id="PTHR30534">
    <property type="entry name" value="FLAGELLAR MOTOR SWITCH PROTEIN FLIG"/>
    <property type="match status" value="1"/>
</dbReference>
<dbReference type="GO" id="GO:0071973">
    <property type="term" value="P:bacterial-type flagellum-dependent cell motility"/>
    <property type="evidence" value="ECO:0007669"/>
    <property type="project" value="InterPro"/>
</dbReference>
<keyword evidence="9" id="KW-0975">Bacterial flagellum</keyword>
<dbReference type="SUPFAM" id="SSF48029">
    <property type="entry name" value="FliG"/>
    <property type="match status" value="2"/>
</dbReference>
<feature type="domain" description="Flagellar motor switch protein FliG middle" evidence="11">
    <location>
        <begin position="116"/>
        <end position="185"/>
    </location>
</feature>
<evidence type="ECO:0000313" key="14">
    <source>
        <dbReference type="Proteomes" id="UP000241848"/>
    </source>
</evidence>
<evidence type="ECO:0000256" key="1">
    <source>
        <dbReference type="ARBA" id="ARBA00004117"/>
    </source>
</evidence>
<evidence type="ECO:0000256" key="7">
    <source>
        <dbReference type="ARBA" id="ARBA00022779"/>
    </source>
</evidence>
<dbReference type="EMBL" id="PXYV01000012">
    <property type="protein sequence ID" value="PSR22811.1"/>
    <property type="molecule type" value="Genomic_DNA"/>
</dbReference>
<evidence type="ECO:0000256" key="2">
    <source>
        <dbReference type="ARBA" id="ARBA00004413"/>
    </source>
</evidence>
<sequence>MDHLSGARKAAVLLLSVNADEAAAILRYMNRSQVEAITVEIAKMKRVDAQIQDAVLSEFNQLAEANRQISEGGAELAEELLARAFDDERADDIMRRLRGFLQKRPFETLRKVDAVQVLGLVRDEHPQTIAVVLSHLDPAVAAAVLANLPIAIQGDVARRIARMGRTVPEVMKDVEQLVDQKLADYAADDTGGGLNIIVAILNNTESTAERQIMMSLDEEDPELAETIRNGMFVFEDILQLDSTAIQKILRRADNKTLATALKGANPAMTERVFQNLSQKAGELLKEDMEVLGPVRIRDVEHAQHELVNIARQLEDAGEIIIARGEKDDFIV</sequence>
<keyword evidence="8" id="KW-0472">Membrane</keyword>
<keyword evidence="13" id="KW-0282">Flagellum</keyword>
<dbReference type="Gene3D" id="1.10.220.30">
    <property type="match status" value="3"/>
</dbReference>
<evidence type="ECO:0000256" key="9">
    <source>
        <dbReference type="ARBA" id="ARBA00023143"/>
    </source>
</evidence>
<dbReference type="Pfam" id="PF14842">
    <property type="entry name" value="FliG_N"/>
    <property type="match status" value="1"/>
</dbReference>
<keyword evidence="13" id="KW-0969">Cilium</keyword>
<comment type="similarity">
    <text evidence="3">Belongs to the FliG family.</text>
</comment>
<dbReference type="GO" id="GO:0009425">
    <property type="term" value="C:bacterial-type flagellum basal body"/>
    <property type="evidence" value="ECO:0007669"/>
    <property type="project" value="UniProtKB-SubCell"/>
</dbReference>
<organism evidence="13 14">
    <name type="scientific">Sulfobacillus acidophilus</name>
    <dbReference type="NCBI Taxonomy" id="53633"/>
    <lineage>
        <taxon>Bacteria</taxon>
        <taxon>Bacillati</taxon>
        <taxon>Bacillota</taxon>
        <taxon>Clostridia</taxon>
        <taxon>Eubacteriales</taxon>
        <taxon>Clostridiales Family XVII. Incertae Sedis</taxon>
        <taxon>Sulfobacillus</taxon>
    </lineage>
</organism>
<dbReference type="InterPro" id="IPR023087">
    <property type="entry name" value="Flg_Motor_Flig_C"/>
</dbReference>
<dbReference type="NCBIfam" id="TIGR00207">
    <property type="entry name" value="fliG"/>
    <property type="match status" value="1"/>
</dbReference>
<dbReference type="GO" id="GO:0005886">
    <property type="term" value="C:plasma membrane"/>
    <property type="evidence" value="ECO:0007669"/>
    <property type="project" value="UniProtKB-SubCell"/>
</dbReference>
<evidence type="ECO:0000259" key="10">
    <source>
        <dbReference type="Pfam" id="PF01706"/>
    </source>
</evidence>
<dbReference type="Pfam" id="PF14841">
    <property type="entry name" value="FliG_M"/>
    <property type="match status" value="1"/>
</dbReference>
<evidence type="ECO:0000313" key="13">
    <source>
        <dbReference type="EMBL" id="PSR22811.1"/>
    </source>
</evidence>
<feature type="domain" description="Flagellar motor switch protein FliG C-terminal" evidence="10">
    <location>
        <begin position="215"/>
        <end position="321"/>
    </location>
</feature>
<evidence type="ECO:0000259" key="12">
    <source>
        <dbReference type="Pfam" id="PF14842"/>
    </source>
</evidence>
<evidence type="ECO:0000256" key="8">
    <source>
        <dbReference type="ARBA" id="ARBA00023136"/>
    </source>
</evidence>
<reference evidence="13 14" key="1">
    <citation type="journal article" date="2014" name="BMC Genomics">
        <title>Comparison of environmental and isolate Sulfobacillus genomes reveals diverse carbon, sulfur, nitrogen, and hydrogen metabolisms.</title>
        <authorList>
            <person name="Justice N.B."/>
            <person name="Norman A."/>
            <person name="Brown C.T."/>
            <person name="Singh A."/>
            <person name="Thomas B.C."/>
            <person name="Banfield J.F."/>
        </authorList>
    </citation>
    <scope>NUCLEOTIDE SEQUENCE [LARGE SCALE GENOMIC DNA]</scope>
    <source>
        <strain evidence="13">AMDSBA3</strain>
    </source>
</reference>
<evidence type="ECO:0000259" key="11">
    <source>
        <dbReference type="Pfam" id="PF14841"/>
    </source>
</evidence>
<dbReference type="InterPro" id="IPR000090">
    <property type="entry name" value="Flg_Motor_Flig"/>
</dbReference>
<evidence type="ECO:0000256" key="4">
    <source>
        <dbReference type="ARBA" id="ARBA00021870"/>
    </source>
</evidence>
<evidence type="ECO:0000256" key="6">
    <source>
        <dbReference type="ARBA" id="ARBA00022500"/>
    </source>
</evidence>
<dbReference type="InterPro" id="IPR028263">
    <property type="entry name" value="FliG_N"/>
</dbReference>
<keyword evidence="7" id="KW-0283">Flagellar rotation</keyword>
<dbReference type="Pfam" id="PF01706">
    <property type="entry name" value="FliG_C"/>
    <property type="match status" value="1"/>
</dbReference>
<comment type="caution">
    <text evidence="13">The sequence shown here is derived from an EMBL/GenBank/DDBJ whole genome shotgun (WGS) entry which is preliminary data.</text>
</comment>
<proteinExistence type="inferred from homology"/>
<keyword evidence="13" id="KW-0966">Cell projection</keyword>
<evidence type="ECO:0000256" key="5">
    <source>
        <dbReference type="ARBA" id="ARBA00022475"/>
    </source>
</evidence>
<dbReference type="InterPro" id="IPR011002">
    <property type="entry name" value="FliG_a-hlx"/>
</dbReference>
<evidence type="ECO:0000256" key="3">
    <source>
        <dbReference type="ARBA" id="ARBA00010299"/>
    </source>
</evidence>
<protein>
    <recommendedName>
        <fullName evidence="4">Flagellar motor switch protein FliG</fullName>
    </recommendedName>
</protein>
<keyword evidence="6" id="KW-0145">Chemotaxis</keyword>
<keyword evidence="5" id="KW-1003">Cell membrane</keyword>
<dbReference type="AlphaFoldDB" id="A0A2T2WKP2"/>
<dbReference type="PIRSF" id="PIRSF003161">
    <property type="entry name" value="FliG"/>
    <property type="match status" value="1"/>
</dbReference>
<feature type="domain" description="Flagellar motor switch protein FliG N-terminal" evidence="12">
    <location>
        <begin position="4"/>
        <end position="106"/>
    </location>
</feature>
<dbReference type="InterPro" id="IPR032779">
    <property type="entry name" value="FliG_M"/>
</dbReference>
<gene>
    <name evidence="13" type="primary">fliG</name>
    <name evidence="13" type="ORF">C7B45_05505</name>
</gene>
<dbReference type="PRINTS" id="PR00954">
    <property type="entry name" value="FLGMOTORFLIG"/>
</dbReference>
<name>A0A2T2WKP2_9FIRM</name>
<dbReference type="PANTHER" id="PTHR30534:SF0">
    <property type="entry name" value="FLAGELLAR MOTOR SWITCH PROTEIN FLIG"/>
    <property type="match status" value="1"/>
</dbReference>
<dbReference type="GO" id="GO:0003774">
    <property type="term" value="F:cytoskeletal motor activity"/>
    <property type="evidence" value="ECO:0007669"/>
    <property type="project" value="InterPro"/>
</dbReference>
<dbReference type="GO" id="GO:0006935">
    <property type="term" value="P:chemotaxis"/>
    <property type="evidence" value="ECO:0007669"/>
    <property type="project" value="UniProtKB-KW"/>
</dbReference>
<comment type="subcellular location">
    <subcellularLocation>
        <location evidence="1">Bacterial flagellum basal body</location>
    </subcellularLocation>
    <subcellularLocation>
        <location evidence="2">Cell membrane</location>
        <topology evidence="2">Peripheral membrane protein</topology>
        <orientation evidence="2">Cytoplasmic side</orientation>
    </subcellularLocation>
</comment>
<dbReference type="Proteomes" id="UP000241848">
    <property type="component" value="Unassembled WGS sequence"/>
</dbReference>